<feature type="chain" id="PRO_5033671215" evidence="2">
    <location>
        <begin position="21"/>
        <end position="523"/>
    </location>
</feature>
<dbReference type="EMBL" id="HBUF01538844">
    <property type="protein sequence ID" value="CAG6754254.1"/>
    <property type="molecule type" value="Transcribed_RNA"/>
</dbReference>
<evidence type="ECO:0000256" key="2">
    <source>
        <dbReference type="SAM" id="SignalP"/>
    </source>
</evidence>
<feature type="active site" description="Charge relay system" evidence="1">
    <location>
        <position position="118"/>
    </location>
</feature>
<dbReference type="PIRSF" id="PIRSF001221">
    <property type="entry name" value="Amidase_fungi"/>
    <property type="match status" value="1"/>
</dbReference>
<dbReference type="Gene3D" id="3.90.1300.10">
    <property type="entry name" value="Amidase signature (AS) domain"/>
    <property type="match status" value="1"/>
</dbReference>
<feature type="domain" description="Amidase" evidence="3">
    <location>
        <begin position="57"/>
        <end position="498"/>
    </location>
</feature>
<dbReference type="GO" id="GO:0016787">
    <property type="term" value="F:hydrolase activity"/>
    <property type="evidence" value="ECO:0007669"/>
    <property type="project" value="UniProtKB-KW"/>
</dbReference>
<reference evidence="4" key="1">
    <citation type="submission" date="2021-05" db="EMBL/GenBank/DDBJ databases">
        <authorList>
            <person name="Alioto T."/>
            <person name="Alioto T."/>
            <person name="Gomez Garrido J."/>
        </authorList>
    </citation>
    <scope>NUCLEOTIDE SEQUENCE</scope>
</reference>
<dbReference type="InterPro" id="IPR023631">
    <property type="entry name" value="Amidase_dom"/>
</dbReference>
<dbReference type="PANTHER" id="PTHR43372">
    <property type="entry name" value="FATTY-ACID AMIDE HYDROLASE"/>
    <property type="match status" value="1"/>
</dbReference>
<keyword evidence="2" id="KW-0732">Signal</keyword>
<organism evidence="4">
    <name type="scientific">Cacopsylla melanoneura</name>
    <dbReference type="NCBI Taxonomy" id="428564"/>
    <lineage>
        <taxon>Eukaryota</taxon>
        <taxon>Metazoa</taxon>
        <taxon>Ecdysozoa</taxon>
        <taxon>Arthropoda</taxon>
        <taxon>Hexapoda</taxon>
        <taxon>Insecta</taxon>
        <taxon>Pterygota</taxon>
        <taxon>Neoptera</taxon>
        <taxon>Paraneoptera</taxon>
        <taxon>Hemiptera</taxon>
        <taxon>Sternorrhyncha</taxon>
        <taxon>Psylloidea</taxon>
        <taxon>Psyllidae</taxon>
        <taxon>Psyllinae</taxon>
        <taxon>Cacopsylla</taxon>
    </lineage>
</organism>
<dbReference type="EMBL" id="HBUF01239354">
    <property type="protein sequence ID" value="CAG6676302.1"/>
    <property type="molecule type" value="Transcribed_RNA"/>
</dbReference>
<dbReference type="EMBL" id="HBUF01538845">
    <property type="protein sequence ID" value="CAG6754255.1"/>
    <property type="molecule type" value="Transcribed_RNA"/>
</dbReference>
<proteinExistence type="predicted"/>
<feature type="active site" description="Charge relay system" evidence="1">
    <location>
        <position position="193"/>
    </location>
</feature>
<evidence type="ECO:0000259" key="3">
    <source>
        <dbReference type="Pfam" id="PF01425"/>
    </source>
</evidence>
<dbReference type="InterPro" id="IPR052739">
    <property type="entry name" value="FAAH2"/>
</dbReference>
<name>A0A8D8T1N8_9HEMI</name>
<dbReference type="GO" id="GO:0012505">
    <property type="term" value="C:endomembrane system"/>
    <property type="evidence" value="ECO:0007669"/>
    <property type="project" value="TreeGrafter"/>
</dbReference>
<feature type="active site" description="Charge relay system" evidence="1">
    <location>
        <position position="217"/>
    </location>
</feature>
<protein>
    <submittedName>
        <fullName evidence="4">Fatty-acid amide hydrolase 2</fullName>
    </submittedName>
</protein>
<feature type="signal peptide" evidence="2">
    <location>
        <begin position="1"/>
        <end position="20"/>
    </location>
</feature>
<dbReference type="SUPFAM" id="SSF75304">
    <property type="entry name" value="Amidase signature (AS) enzymes"/>
    <property type="match status" value="1"/>
</dbReference>
<dbReference type="EMBL" id="HBUF01361611">
    <property type="protein sequence ID" value="CAG6721106.1"/>
    <property type="molecule type" value="Transcribed_RNA"/>
</dbReference>
<accession>A0A8D8T1N8</accession>
<dbReference type="PANTHER" id="PTHR43372:SF2">
    <property type="entry name" value="IP13792P"/>
    <property type="match status" value="1"/>
</dbReference>
<dbReference type="InterPro" id="IPR036928">
    <property type="entry name" value="AS_sf"/>
</dbReference>
<dbReference type="AlphaFoldDB" id="A0A8D8T1N8"/>
<evidence type="ECO:0000256" key="1">
    <source>
        <dbReference type="PIRSR" id="PIRSR001221-1"/>
    </source>
</evidence>
<evidence type="ECO:0000313" key="4">
    <source>
        <dbReference type="EMBL" id="CAG6676302.1"/>
    </source>
</evidence>
<keyword evidence="4" id="KW-0378">Hydrolase</keyword>
<sequence length="523" mass="58435">MWFGVRILLVLIWPLTRIRSLTHSHQPLPPITNQLLLNSAQKTAHLIRRKEVSCVIVVEAFIARIKEVNPLLNAVVDERFSLALEEAKQVDLLLESGNKSVEEIERETPLLGVPLTVKESVSVKGCSNNSGRIVPKERIAESDAETVRLLRQAGVIVLCVTNTPELCMNWETFNKATGTTKNPYDTRRTPGGSSGGEAALLSSGASIIGVASDIAGSCRIPAMFTGVFGHKPSPGFVSNAGHMPSSNDHMWNSYFTIGLMTRYAEDLPLMLHLMVSNREMAKSLRLLEPVSLPNIRVFYMEDNGSCTLTDSVDKDIKEGLRKAIHHLEYKQGIKAQKVNIDLEDVFELVSMFLLKMEGIQCAYEQDDEHPEIWTHSVTKEVLKWAMFRSKYTSTSVLYGIIKKAADCIPQRRIERLLLKKNDLIKKFRDMLGDNGVFLFPTFINSAHFHYQIHYKFLNYAYVGLFNLLEMPVTNVTVGLGSNKMPVGFQVATSPTQDRLSMAIARELEIAFGGWVPPSSVSVL</sequence>
<dbReference type="Pfam" id="PF01425">
    <property type="entry name" value="Amidase"/>
    <property type="match status" value="1"/>
</dbReference>